<comment type="caution">
    <text evidence="9">The sequence shown here is derived from an EMBL/GenBank/DDBJ whole genome shotgun (WGS) entry which is preliminary data.</text>
</comment>
<feature type="active site" description="Proton donor" evidence="6">
    <location>
        <position position="182"/>
    </location>
</feature>
<dbReference type="InterPro" id="IPR047215">
    <property type="entry name" value="Galactose_mutarotase-like"/>
</dbReference>
<dbReference type="PIRSF" id="PIRSF005096">
    <property type="entry name" value="GALM"/>
    <property type="match status" value="1"/>
</dbReference>
<dbReference type="GO" id="GO:0006006">
    <property type="term" value="P:glucose metabolic process"/>
    <property type="evidence" value="ECO:0007669"/>
    <property type="project" value="TreeGrafter"/>
</dbReference>
<dbReference type="InterPro" id="IPR015443">
    <property type="entry name" value="Aldose_1-epimerase"/>
</dbReference>
<evidence type="ECO:0000313" key="9">
    <source>
        <dbReference type="EMBL" id="MBC1488247.1"/>
    </source>
</evidence>
<accession>A0A7X0X5Y9</accession>
<organism evidence="9 10">
    <name type="scientific">Listeria immobilis</name>
    <dbReference type="NCBI Taxonomy" id="2713502"/>
    <lineage>
        <taxon>Bacteria</taxon>
        <taxon>Bacillati</taxon>
        <taxon>Bacillota</taxon>
        <taxon>Bacilli</taxon>
        <taxon>Bacillales</taxon>
        <taxon>Listeriaceae</taxon>
        <taxon>Listeria</taxon>
    </lineage>
</organism>
<dbReference type="Gene3D" id="2.70.98.10">
    <property type="match status" value="1"/>
</dbReference>
<evidence type="ECO:0000256" key="1">
    <source>
        <dbReference type="ARBA" id="ARBA00005028"/>
    </source>
</evidence>
<keyword evidence="4 5" id="KW-0119">Carbohydrate metabolism</keyword>
<proteinExistence type="inferred from homology"/>
<dbReference type="UniPathway" id="UPA00242"/>
<comment type="pathway">
    <text evidence="1 5">Carbohydrate metabolism; hexose metabolism.</text>
</comment>
<dbReference type="GO" id="GO:0004034">
    <property type="term" value="F:aldose 1-epimerase activity"/>
    <property type="evidence" value="ECO:0007669"/>
    <property type="project" value="UniProtKB-EC"/>
</dbReference>
<name>A0A7X0X5Y9_9LIST</name>
<evidence type="ECO:0000256" key="5">
    <source>
        <dbReference type="PIRNR" id="PIRNR005096"/>
    </source>
</evidence>
<evidence type="ECO:0000313" key="10">
    <source>
        <dbReference type="Proteomes" id="UP000561617"/>
    </source>
</evidence>
<feature type="binding site" evidence="8">
    <location>
        <begin position="182"/>
        <end position="184"/>
    </location>
    <ligand>
        <name>beta-D-galactose</name>
        <dbReference type="ChEBI" id="CHEBI:27667"/>
    </ligand>
</feature>
<comment type="catalytic activity">
    <reaction evidence="5">
        <text>alpha-D-glucose = beta-D-glucose</text>
        <dbReference type="Rhea" id="RHEA:10264"/>
        <dbReference type="ChEBI" id="CHEBI:15903"/>
        <dbReference type="ChEBI" id="CHEBI:17925"/>
        <dbReference type="EC" id="5.1.3.3"/>
    </reaction>
</comment>
<evidence type="ECO:0000256" key="8">
    <source>
        <dbReference type="PIRSR" id="PIRSR005096-3"/>
    </source>
</evidence>
<dbReference type="GO" id="GO:0005737">
    <property type="term" value="C:cytoplasm"/>
    <property type="evidence" value="ECO:0007669"/>
    <property type="project" value="TreeGrafter"/>
</dbReference>
<dbReference type="EMBL" id="JAASTW010000004">
    <property type="protein sequence ID" value="MBC1488247.1"/>
    <property type="molecule type" value="Genomic_DNA"/>
</dbReference>
<dbReference type="RefSeq" id="WP_185380721.1">
    <property type="nucleotide sequence ID" value="NZ_JAASTW010000004.1"/>
</dbReference>
<evidence type="ECO:0000256" key="7">
    <source>
        <dbReference type="PIRSR" id="PIRSR005096-2"/>
    </source>
</evidence>
<dbReference type="Proteomes" id="UP000561617">
    <property type="component" value="Unassembled WGS sequence"/>
</dbReference>
<dbReference type="AlphaFoldDB" id="A0A7X0X5Y9"/>
<protein>
    <recommendedName>
        <fullName evidence="5">Aldose 1-epimerase</fullName>
        <ecNumber evidence="5">5.1.3.3</ecNumber>
    </recommendedName>
</protein>
<dbReference type="EC" id="5.1.3.3" evidence="5"/>
<evidence type="ECO:0000256" key="6">
    <source>
        <dbReference type="PIRSR" id="PIRSR005096-1"/>
    </source>
</evidence>
<reference evidence="9 10" key="1">
    <citation type="submission" date="2020-03" db="EMBL/GenBank/DDBJ databases">
        <title>Soil Listeria distribution.</title>
        <authorList>
            <person name="Liao J."/>
            <person name="Wiedmann M."/>
        </authorList>
    </citation>
    <scope>NUCLEOTIDE SEQUENCE [LARGE SCALE GENOMIC DNA]</scope>
    <source>
        <strain evidence="9 10">FSL L7-1554</strain>
    </source>
</reference>
<dbReference type="InterPro" id="IPR014718">
    <property type="entry name" value="GH-type_carb-bd"/>
</dbReference>
<gene>
    <name evidence="9" type="ORF">HCJ38_04375</name>
</gene>
<dbReference type="GO" id="GO:0030246">
    <property type="term" value="F:carbohydrate binding"/>
    <property type="evidence" value="ECO:0007669"/>
    <property type="project" value="InterPro"/>
</dbReference>
<dbReference type="SUPFAM" id="SSF74650">
    <property type="entry name" value="Galactose mutarotase-like"/>
    <property type="match status" value="1"/>
</dbReference>
<evidence type="ECO:0000256" key="2">
    <source>
        <dbReference type="ARBA" id="ARBA00006206"/>
    </source>
</evidence>
<sequence>MILIEVVKQHFGEFKGETVWQWTLTNDHGMKMSVLNFGAIVTSIETADKFGEFANISLGFSSLDDYLAFSPYFGAVVGPVAGRITKGQFELEGEQFQLSINDGNNSLHGGKANFSKRMWDVAIEEQPDQIIMKFQYQWPDGENGYPGKIETKMSYILNNKNEWLIDYEAETEKPTIYNPSNHIYFNLTGDNGSTVLEHQLKVNSEQYVPLDGETLPIGEIWSVKDSVFDLREETKIAEIVSSSDEQIKIVGAGLDHAFILKHEKEQPDAILVDPKSGRCVEMETTSDAVVIYTANNLASKFNIAGVPVPKYAGITMETQGLVDAINQPDFGDIVLRPGEKFVSRTTFRFTVDGRDK</sequence>
<dbReference type="CDD" id="cd09019">
    <property type="entry name" value="galactose_mutarotase_like"/>
    <property type="match status" value="1"/>
</dbReference>
<dbReference type="Pfam" id="PF01263">
    <property type="entry name" value="Aldose_epim"/>
    <property type="match status" value="1"/>
</dbReference>
<feature type="binding site" evidence="7">
    <location>
        <position position="255"/>
    </location>
    <ligand>
        <name>beta-D-galactose</name>
        <dbReference type="ChEBI" id="CHEBI:27667"/>
    </ligand>
</feature>
<feature type="active site" description="Proton acceptor" evidence="6">
    <location>
        <position position="317"/>
    </location>
</feature>
<dbReference type="GO" id="GO:0033499">
    <property type="term" value="P:galactose catabolic process via UDP-galactose, Leloir pathway"/>
    <property type="evidence" value="ECO:0007669"/>
    <property type="project" value="TreeGrafter"/>
</dbReference>
<dbReference type="PANTHER" id="PTHR10091">
    <property type="entry name" value="ALDOSE-1-EPIMERASE"/>
    <property type="match status" value="1"/>
</dbReference>
<evidence type="ECO:0000256" key="3">
    <source>
        <dbReference type="ARBA" id="ARBA00023235"/>
    </source>
</evidence>
<evidence type="ECO:0000256" key="4">
    <source>
        <dbReference type="ARBA" id="ARBA00023277"/>
    </source>
</evidence>
<comment type="similarity">
    <text evidence="2 5">Belongs to the aldose epimerase family.</text>
</comment>
<dbReference type="InterPro" id="IPR011013">
    <property type="entry name" value="Gal_mutarotase_sf_dom"/>
</dbReference>
<dbReference type="InterPro" id="IPR008183">
    <property type="entry name" value="Aldose_1/G6P_1-epimerase"/>
</dbReference>
<dbReference type="PANTHER" id="PTHR10091:SF0">
    <property type="entry name" value="GALACTOSE MUTAROTASE"/>
    <property type="match status" value="1"/>
</dbReference>
<dbReference type="NCBIfam" id="NF008277">
    <property type="entry name" value="PRK11055.1"/>
    <property type="match status" value="1"/>
</dbReference>
<keyword evidence="3 5" id="KW-0413">Isomerase</keyword>